<dbReference type="EMBL" id="HBFQ01015221">
    <property type="protein sequence ID" value="CAD8836200.1"/>
    <property type="molecule type" value="Transcribed_RNA"/>
</dbReference>
<organism evidence="2">
    <name type="scientific">Noctiluca scintillans</name>
    <name type="common">Sea sparkle</name>
    <name type="synonym">Red tide dinoflagellate</name>
    <dbReference type="NCBI Taxonomy" id="2966"/>
    <lineage>
        <taxon>Eukaryota</taxon>
        <taxon>Sar</taxon>
        <taxon>Alveolata</taxon>
        <taxon>Dinophyceae</taxon>
        <taxon>Noctilucales</taxon>
        <taxon>Noctilucaceae</taxon>
        <taxon>Noctiluca</taxon>
    </lineage>
</organism>
<reference evidence="2" key="1">
    <citation type="submission" date="2021-01" db="EMBL/GenBank/DDBJ databases">
        <authorList>
            <person name="Corre E."/>
            <person name="Pelletier E."/>
            <person name="Niang G."/>
            <person name="Scheremetjew M."/>
            <person name="Finn R."/>
            <person name="Kale V."/>
            <person name="Holt S."/>
            <person name="Cochrane G."/>
            <person name="Meng A."/>
            <person name="Brown T."/>
            <person name="Cohen L."/>
        </authorList>
    </citation>
    <scope>NUCLEOTIDE SEQUENCE</scope>
</reference>
<dbReference type="Gene3D" id="1.20.960.40">
    <property type="match status" value="1"/>
</dbReference>
<sequence length="129" mass="13792">MSGASSVSGTAVSEIKSDVMSRLERNGALDKLRTEMRGNVYRALLGQARASPGGPQRSAPPQLVSLVAEFLEQMELGTTREVFLRESSELPLERSETARDLGGCVDPSHTDCSLLEQVVSVAKTANRGS</sequence>
<accession>A0A7S0ZXW2</accession>
<dbReference type="PROSITE" id="PS50896">
    <property type="entry name" value="LISH"/>
    <property type="match status" value="1"/>
</dbReference>
<gene>
    <name evidence="2" type="ORF">NSCI0253_LOCUS10548</name>
</gene>
<dbReference type="AlphaFoldDB" id="A0A7S0ZXW2"/>
<feature type="region of interest" description="Disordered" evidence="1">
    <location>
        <begin position="1"/>
        <end position="31"/>
    </location>
</feature>
<feature type="compositionally biased region" description="Basic and acidic residues" evidence="1">
    <location>
        <begin position="15"/>
        <end position="31"/>
    </location>
</feature>
<protein>
    <recommendedName>
        <fullName evidence="3">LisH domain-containing protein</fullName>
    </recommendedName>
</protein>
<evidence type="ECO:0000313" key="2">
    <source>
        <dbReference type="EMBL" id="CAD8836200.1"/>
    </source>
</evidence>
<name>A0A7S0ZXW2_NOCSC</name>
<feature type="compositionally biased region" description="Low complexity" evidence="1">
    <location>
        <begin position="1"/>
        <end position="13"/>
    </location>
</feature>
<evidence type="ECO:0000256" key="1">
    <source>
        <dbReference type="SAM" id="MobiDB-lite"/>
    </source>
</evidence>
<dbReference type="InterPro" id="IPR006594">
    <property type="entry name" value="LisH"/>
</dbReference>
<proteinExistence type="predicted"/>
<evidence type="ECO:0008006" key="3">
    <source>
        <dbReference type="Google" id="ProtNLM"/>
    </source>
</evidence>